<dbReference type="AlphaFoldDB" id="A0A1L9S7C4"/>
<dbReference type="InterPro" id="IPR002893">
    <property type="entry name" value="Znf_MYND"/>
</dbReference>
<keyword evidence="3" id="KW-0862">Zinc</keyword>
<dbReference type="GO" id="GO:0000981">
    <property type="term" value="F:DNA-binding transcription factor activity, RNA polymerase II-specific"/>
    <property type="evidence" value="ECO:0007669"/>
    <property type="project" value="TreeGrafter"/>
</dbReference>
<dbReference type="SUPFAM" id="SSF144232">
    <property type="entry name" value="HIT/MYND zinc finger-like"/>
    <property type="match status" value="1"/>
</dbReference>
<dbReference type="PROSITE" id="PS50865">
    <property type="entry name" value="ZF_MYND_2"/>
    <property type="match status" value="1"/>
</dbReference>
<dbReference type="GO" id="GO:0008270">
    <property type="term" value="F:zinc ion binding"/>
    <property type="evidence" value="ECO:0007669"/>
    <property type="project" value="UniProtKB-KW"/>
</dbReference>
<evidence type="ECO:0000256" key="1">
    <source>
        <dbReference type="ARBA" id="ARBA00022723"/>
    </source>
</evidence>
<keyword evidence="7" id="KW-1185">Reference proteome</keyword>
<dbReference type="Proteomes" id="UP000184188">
    <property type="component" value="Unassembled WGS sequence"/>
</dbReference>
<dbReference type="EMBL" id="KV878354">
    <property type="protein sequence ID" value="OJJ43054.1"/>
    <property type="molecule type" value="Genomic_DNA"/>
</dbReference>
<dbReference type="OrthoDB" id="432970at2759"/>
<evidence type="ECO:0000256" key="3">
    <source>
        <dbReference type="ARBA" id="ARBA00022833"/>
    </source>
</evidence>
<reference evidence="7" key="1">
    <citation type="journal article" date="2017" name="Genome Biol.">
        <title>Comparative genomics reveals high biological diversity and specific adaptations in the industrially and medically important fungal genus Aspergillus.</title>
        <authorList>
            <person name="de Vries R.P."/>
            <person name="Riley R."/>
            <person name="Wiebenga A."/>
            <person name="Aguilar-Osorio G."/>
            <person name="Amillis S."/>
            <person name="Uchima C.A."/>
            <person name="Anderluh G."/>
            <person name="Asadollahi M."/>
            <person name="Askin M."/>
            <person name="Barry K."/>
            <person name="Battaglia E."/>
            <person name="Bayram O."/>
            <person name="Benocci T."/>
            <person name="Braus-Stromeyer S.A."/>
            <person name="Caldana C."/>
            <person name="Canovas D."/>
            <person name="Cerqueira G.C."/>
            <person name="Chen F."/>
            <person name="Chen W."/>
            <person name="Choi C."/>
            <person name="Clum A."/>
            <person name="Dos Santos R.A."/>
            <person name="Damasio A.R."/>
            <person name="Diallinas G."/>
            <person name="Emri T."/>
            <person name="Fekete E."/>
            <person name="Flipphi M."/>
            <person name="Freyberg S."/>
            <person name="Gallo A."/>
            <person name="Gournas C."/>
            <person name="Habgood R."/>
            <person name="Hainaut M."/>
            <person name="Harispe M.L."/>
            <person name="Henrissat B."/>
            <person name="Hilden K.S."/>
            <person name="Hope R."/>
            <person name="Hossain A."/>
            <person name="Karabika E."/>
            <person name="Karaffa L."/>
            <person name="Karanyi Z."/>
            <person name="Krasevec N."/>
            <person name="Kuo A."/>
            <person name="Kusch H."/>
            <person name="LaButti K."/>
            <person name="Lagendijk E.L."/>
            <person name="Lapidus A."/>
            <person name="Levasseur A."/>
            <person name="Lindquist E."/>
            <person name="Lipzen A."/>
            <person name="Logrieco A.F."/>
            <person name="MacCabe A."/>
            <person name="Maekelae M.R."/>
            <person name="Malavazi I."/>
            <person name="Melin P."/>
            <person name="Meyer V."/>
            <person name="Mielnichuk N."/>
            <person name="Miskei M."/>
            <person name="Molnar A.P."/>
            <person name="Mule G."/>
            <person name="Ngan C.Y."/>
            <person name="Orejas M."/>
            <person name="Orosz E."/>
            <person name="Ouedraogo J.P."/>
            <person name="Overkamp K.M."/>
            <person name="Park H.-S."/>
            <person name="Perrone G."/>
            <person name="Piumi F."/>
            <person name="Punt P.J."/>
            <person name="Ram A.F."/>
            <person name="Ramon A."/>
            <person name="Rauscher S."/>
            <person name="Record E."/>
            <person name="Riano-Pachon D.M."/>
            <person name="Robert V."/>
            <person name="Roehrig J."/>
            <person name="Ruller R."/>
            <person name="Salamov A."/>
            <person name="Salih N.S."/>
            <person name="Samson R.A."/>
            <person name="Sandor E."/>
            <person name="Sanguinetti M."/>
            <person name="Schuetze T."/>
            <person name="Sepcic K."/>
            <person name="Shelest E."/>
            <person name="Sherlock G."/>
            <person name="Sophianopoulou V."/>
            <person name="Squina F.M."/>
            <person name="Sun H."/>
            <person name="Susca A."/>
            <person name="Todd R.B."/>
            <person name="Tsang A."/>
            <person name="Unkles S.E."/>
            <person name="van de Wiele N."/>
            <person name="van Rossen-Uffink D."/>
            <person name="Oliveira J.V."/>
            <person name="Vesth T.C."/>
            <person name="Visser J."/>
            <person name="Yu J.-H."/>
            <person name="Zhou M."/>
            <person name="Andersen M.R."/>
            <person name="Archer D.B."/>
            <person name="Baker S.E."/>
            <person name="Benoit I."/>
            <person name="Brakhage A.A."/>
            <person name="Braus G.H."/>
            <person name="Fischer R."/>
            <person name="Frisvad J.C."/>
            <person name="Goldman G.H."/>
            <person name="Houbraken J."/>
            <person name="Oakley B."/>
            <person name="Pocsi I."/>
            <person name="Scazzocchio C."/>
            <person name="Seiboth B."/>
            <person name="vanKuyk P.A."/>
            <person name="Wortman J."/>
            <person name="Dyer P.S."/>
            <person name="Grigoriev I.V."/>
        </authorList>
    </citation>
    <scope>NUCLEOTIDE SEQUENCE [LARGE SCALE GENOMIC DNA]</scope>
    <source>
        <strain evidence="7">CBS 506.65</strain>
    </source>
</reference>
<dbReference type="Gene3D" id="6.10.140.2220">
    <property type="match status" value="1"/>
</dbReference>
<dbReference type="Pfam" id="PF01753">
    <property type="entry name" value="zf-MYND"/>
    <property type="match status" value="1"/>
</dbReference>
<dbReference type="GO" id="GO:0005634">
    <property type="term" value="C:nucleus"/>
    <property type="evidence" value="ECO:0007669"/>
    <property type="project" value="TreeGrafter"/>
</dbReference>
<gene>
    <name evidence="6" type="ORF">ASPZODRAFT_19755</name>
</gene>
<dbReference type="PANTHER" id="PTHR10237:SF15">
    <property type="entry name" value="LD37257P"/>
    <property type="match status" value="1"/>
</dbReference>
<evidence type="ECO:0000256" key="2">
    <source>
        <dbReference type="ARBA" id="ARBA00022771"/>
    </source>
</evidence>
<dbReference type="STRING" id="1073090.A0A1L9S7C4"/>
<dbReference type="InterPro" id="IPR024119">
    <property type="entry name" value="TF_DEAF-1"/>
</dbReference>
<evidence type="ECO:0000313" key="6">
    <source>
        <dbReference type="EMBL" id="OJJ43054.1"/>
    </source>
</evidence>
<keyword evidence="1" id="KW-0479">Metal-binding</keyword>
<dbReference type="PANTHER" id="PTHR10237">
    <property type="entry name" value="DEFORMED EPIDERMAL AUTOREGULATORY FACTOR 1 HOMOLOG SUPPRESSIN"/>
    <property type="match status" value="1"/>
</dbReference>
<dbReference type="PROSITE" id="PS01360">
    <property type="entry name" value="ZF_MYND_1"/>
    <property type="match status" value="1"/>
</dbReference>
<dbReference type="InterPro" id="IPR027974">
    <property type="entry name" value="DUF4470"/>
</dbReference>
<dbReference type="VEuPathDB" id="FungiDB:ASPZODRAFT_19755"/>
<dbReference type="RefSeq" id="XP_022577564.1">
    <property type="nucleotide sequence ID" value="XM_022727473.1"/>
</dbReference>
<evidence type="ECO:0000259" key="5">
    <source>
        <dbReference type="PROSITE" id="PS50865"/>
    </source>
</evidence>
<evidence type="ECO:0000313" key="7">
    <source>
        <dbReference type="Proteomes" id="UP000184188"/>
    </source>
</evidence>
<protein>
    <recommendedName>
        <fullName evidence="5">MYND-type domain-containing protein</fullName>
    </recommendedName>
</protein>
<organism evidence="6 7">
    <name type="scientific">Penicilliopsis zonata CBS 506.65</name>
    <dbReference type="NCBI Taxonomy" id="1073090"/>
    <lineage>
        <taxon>Eukaryota</taxon>
        <taxon>Fungi</taxon>
        <taxon>Dikarya</taxon>
        <taxon>Ascomycota</taxon>
        <taxon>Pezizomycotina</taxon>
        <taxon>Eurotiomycetes</taxon>
        <taxon>Eurotiomycetidae</taxon>
        <taxon>Eurotiales</taxon>
        <taxon>Aspergillaceae</taxon>
        <taxon>Penicilliopsis</taxon>
    </lineage>
</organism>
<dbReference type="GeneID" id="34613937"/>
<proteinExistence type="predicted"/>
<keyword evidence="2 4" id="KW-0863">Zinc-finger</keyword>
<sequence length="1198" mass="133770">MMFYPAVLSRLSFFYPVGNTPAVNLTQHIPSTKKADLLLLGCGDVRNVLFTAYMNASRSLDITCCDIEPATLARNILLLSLLVEDETQTDPDTLWSVYYHIFLEEKSLEALDKQACRLYAASASWEKWQESKYAALFKFCDRSSLSMIRNVWGSYRVLQMTEQERQERNQRFLAELRLARERKKLFVGKEGQVITGPRSLAPAAMLELLDIAKLYKFYWEKGTTNATEDHRQYSQAALPNPLFTSPSGKLADLHYGTDPLLGFHLALGYCPITKGSPFSTSSSSSSSSSKDSNLHKAVRAARLEFSEWCLSFKNASKTCILRFFVGDALAFCHALQSRSSDGQSLNTGIFRGQYISEAISMNEEDYCDTGPGPRCFDVIDTSNLADHFGVINFLTAAAPLLHGPNSALYTEFLLRQAKPTKALSESLLCGPLSTMTLLLGLYPVEFWSNATAIPSSEESLLSMSFQQAGPAGSQRQEHHRVMWRNSMFSLSSAPLHWNEEELARTLHHVYLKMFEFEDLAHVLTKSDRPAAYTSKRTLYHRGSFALLLRHIKLNQMTDWDKVKGILLKSLIDSSNTRTALEHQFDLFTQLHLSYSRSLIPCESRVVMKTALDFRSWDPIPALVAVTLEVPRSALRAILNIQAETLGLPVLQCKLKETRESPVDGIVHLFGSVQLAIGHVSTSGERNEPEFHLNIANDDKRFAGKCPLFASFYAPASLIYDGFESMQVALVVQETSEIGPILRVTLGPTLEIFSTDLQSKSSVYISKYLPNTSGYPSILQEASNSGQEENEGFGRQFTIKLQPDSDRVQTVTGKVSFISEKPRSILKAGCAVETVFQVPNIVDVKLKGSDSYRLAYPVPIDGNKTKARVARTSAWIEIIAPLVEPGRYQAGLMYPFTTYGDDLTYLNMPRVDLDQLPEIDVRKPSEIQWLNVHVGGMFTSKERPMKNGLIPTDTLCDLKDSLFTLFAGFAGVQGQKSNLFAINNPQDGGIHLIILPRALLFDTSNRSVVIDAAVLPLTLVLIPEIKEFLACLMERGMLCSKATADELKLWKTLLPAWVERCRTWEHRSTCEYRRGGKVPVSLESAQPVLCSCGSHSLPLDYGLDDIPGMNKARKYLVRAAISPVFSSRFSDSDADFLSPPRQRVLPADQCGLCKKTKSETGKNLLRCSRCQKKYYCSAQCQKADWMFHKQACVAAKSST</sequence>
<accession>A0A1L9S7C4</accession>
<name>A0A1L9S7C4_9EURO</name>
<evidence type="ECO:0000256" key="4">
    <source>
        <dbReference type="PROSITE-ProRule" id="PRU00134"/>
    </source>
</evidence>
<feature type="domain" description="MYND-type" evidence="5">
    <location>
        <begin position="1149"/>
        <end position="1191"/>
    </location>
</feature>
<dbReference type="Pfam" id="PF14737">
    <property type="entry name" value="DUF4470"/>
    <property type="match status" value="1"/>
</dbReference>